<dbReference type="AlphaFoldDB" id="A0A9P9Y9Z0"/>
<reference evidence="1" key="1">
    <citation type="journal article" date="2023" name="Genome Biol. Evol.">
        <title>Long-read-based Genome Assembly of Drosophila gunungcola Reveals Fewer Chemosensory Genes in Flower-breeding Species.</title>
        <authorList>
            <person name="Negi A."/>
            <person name="Liao B.Y."/>
            <person name="Yeh S.D."/>
        </authorList>
    </citation>
    <scope>NUCLEOTIDE SEQUENCE</scope>
    <source>
        <strain evidence="1">Sukarami</strain>
    </source>
</reference>
<comment type="caution">
    <text evidence="1">The sequence shown here is derived from an EMBL/GenBank/DDBJ whole genome shotgun (WGS) entry which is preliminary data.</text>
</comment>
<sequence length="39" mass="4523">MASLNKIQQLIFSLDGELFGTEITQNSYQDPHRGIRWKS</sequence>
<protein>
    <submittedName>
        <fullName evidence="1">Uncharacterized protein</fullName>
    </submittedName>
</protein>
<evidence type="ECO:0000313" key="2">
    <source>
        <dbReference type="Proteomes" id="UP001059596"/>
    </source>
</evidence>
<keyword evidence="2" id="KW-1185">Reference proteome</keyword>
<proteinExistence type="predicted"/>
<organism evidence="1 2">
    <name type="scientific">Drosophila gunungcola</name>
    <name type="common">fruit fly</name>
    <dbReference type="NCBI Taxonomy" id="103775"/>
    <lineage>
        <taxon>Eukaryota</taxon>
        <taxon>Metazoa</taxon>
        <taxon>Ecdysozoa</taxon>
        <taxon>Arthropoda</taxon>
        <taxon>Hexapoda</taxon>
        <taxon>Insecta</taxon>
        <taxon>Pterygota</taxon>
        <taxon>Neoptera</taxon>
        <taxon>Endopterygota</taxon>
        <taxon>Diptera</taxon>
        <taxon>Brachycera</taxon>
        <taxon>Muscomorpha</taxon>
        <taxon>Ephydroidea</taxon>
        <taxon>Drosophilidae</taxon>
        <taxon>Drosophila</taxon>
        <taxon>Sophophora</taxon>
    </lineage>
</organism>
<accession>A0A9P9Y9Z0</accession>
<gene>
    <name evidence="1" type="ORF">M5D96_014143</name>
</gene>
<evidence type="ECO:0000313" key="1">
    <source>
        <dbReference type="EMBL" id="KAI8033101.1"/>
    </source>
</evidence>
<name>A0A9P9Y9Z0_9MUSC</name>
<dbReference type="Proteomes" id="UP001059596">
    <property type="component" value="Unassembled WGS sequence"/>
</dbReference>
<dbReference type="EMBL" id="JAMKOV010000201">
    <property type="protein sequence ID" value="KAI8033101.1"/>
    <property type="molecule type" value="Genomic_DNA"/>
</dbReference>